<accession>A0ABU1UEN4</accession>
<evidence type="ECO:0000313" key="2">
    <source>
        <dbReference type="Proteomes" id="UP001252243"/>
    </source>
</evidence>
<protein>
    <submittedName>
        <fullName evidence="1">Uncharacterized protein</fullName>
    </submittedName>
</protein>
<proteinExistence type="predicted"/>
<gene>
    <name evidence="1" type="ORF">J2X01_002947</name>
</gene>
<organism evidence="1 2">
    <name type="scientific">Arthrobacter ginsengisoli</name>
    <dbReference type="NCBI Taxonomy" id="1356565"/>
    <lineage>
        <taxon>Bacteria</taxon>
        <taxon>Bacillati</taxon>
        <taxon>Actinomycetota</taxon>
        <taxon>Actinomycetes</taxon>
        <taxon>Micrococcales</taxon>
        <taxon>Micrococcaceae</taxon>
        <taxon>Arthrobacter</taxon>
    </lineage>
</organism>
<sequence>MGLRGHTDERTAAVLGVDVPLDQPRVPELLDPLGGAGAGDEEFGRELGWSHRPACTGQQRQHVELGPGDAVLGQQGVAAQLDNLCDPVDPGDNVDRAYLQAGENLLPLLPHAVGITPIDDKTMEAVPTEGAASA</sequence>
<reference evidence="1 2" key="1">
    <citation type="submission" date="2023-07" db="EMBL/GenBank/DDBJ databases">
        <title>Sorghum-associated microbial communities from plants grown in Nebraska, USA.</title>
        <authorList>
            <person name="Schachtman D."/>
        </authorList>
    </citation>
    <scope>NUCLEOTIDE SEQUENCE [LARGE SCALE GENOMIC DNA]</scope>
    <source>
        <strain evidence="1 2">BE167</strain>
    </source>
</reference>
<dbReference type="Proteomes" id="UP001252243">
    <property type="component" value="Unassembled WGS sequence"/>
</dbReference>
<evidence type="ECO:0000313" key="1">
    <source>
        <dbReference type="EMBL" id="MDR7083652.1"/>
    </source>
</evidence>
<dbReference type="EMBL" id="JAVDVQ010000012">
    <property type="protein sequence ID" value="MDR7083652.1"/>
    <property type="molecule type" value="Genomic_DNA"/>
</dbReference>
<keyword evidence="2" id="KW-1185">Reference proteome</keyword>
<name>A0ABU1UEN4_9MICC</name>
<comment type="caution">
    <text evidence="1">The sequence shown here is derived from an EMBL/GenBank/DDBJ whole genome shotgun (WGS) entry which is preliminary data.</text>
</comment>